<dbReference type="Proteomes" id="UP001630127">
    <property type="component" value="Unassembled WGS sequence"/>
</dbReference>
<sequence>MASDNHRVPFSVAKDYFCSLKLLGKDLVKRWKDIKNYGALEILTDFKSFGRLFGFKVFEQKIRQLWGTKDNEGASDLKDIIYNSAIGGKFL</sequence>
<organism evidence="1 2">
    <name type="scientific">Cinchona calisaya</name>
    <dbReference type="NCBI Taxonomy" id="153742"/>
    <lineage>
        <taxon>Eukaryota</taxon>
        <taxon>Viridiplantae</taxon>
        <taxon>Streptophyta</taxon>
        <taxon>Embryophyta</taxon>
        <taxon>Tracheophyta</taxon>
        <taxon>Spermatophyta</taxon>
        <taxon>Magnoliopsida</taxon>
        <taxon>eudicotyledons</taxon>
        <taxon>Gunneridae</taxon>
        <taxon>Pentapetalae</taxon>
        <taxon>asterids</taxon>
        <taxon>lamiids</taxon>
        <taxon>Gentianales</taxon>
        <taxon>Rubiaceae</taxon>
        <taxon>Cinchonoideae</taxon>
        <taxon>Cinchoneae</taxon>
        <taxon>Cinchona</taxon>
    </lineage>
</organism>
<accession>A0ABD2YK73</accession>
<dbReference type="EMBL" id="JBJUIK010000013">
    <property type="protein sequence ID" value="KAL3507101.1"/>
    <property type="molecule type" value="Genomic_DNA"/>
</dbReference>
<name>A0ABD2YK73_9GENT</name>
<gene>
    <name evidence="1" type="ORF">ACH5RR_032483</name>
</gene>
<reference evidence="1 2" key="1">
    <citation type="submission" date="2024-11" db="EMBL/GenBank/DDBJ databases">
        <title>A near-complete genome assembly of Cinchona calisaya.</title>
        <authorList>
            <person name="Lian D.C."/>
            <person name="Zhao X.W."/>
            <person name="Wei L."/>
        </authorList>
    </citation>
    <scope>NUCLEOTIDE SEQUENCE [LARGE SCALE GENOMIC DNA]</scope>
    <source>
        <tissue evidence="1">Nenye</tissue>
    </source>
</reference>
<dbReference type="AlphaFoldDB" id="A0ABD2YK73"/>
<evidence type="ECO:0000313" key="1">
    <source>
        <dbReference type="EMBL" id="KAL3507101.1"/>
    </source>
</evidence>
<proteinExistence type="predicted"/>
<comment type="caution">
    <text evidence="1">The sequence shown here is derived from an EMBL/GenBank/DDBJ whole genome shotgun (WGS) entry which is preliminary data.</text>
</comment>
<protein>
    <submittedName>
        <fullName evidence="1">Uncharacterized protein</fullName>
    </submittedName>
</protein>
<keyword evidence="2" id="KW-1185">Reference proteome</keyword>
<evidence type="ECO:0000313" key="2">
    <source>
        <dbReference type="Proteomes" id="UP001630127"/>
    </source>
</evidence>